<feature type="transmembrane region" description="Helical" evidence="1">
    <location>
        <begin position="70"/>
        <end position="89"/>
    </location>
</feature>
<proteinExistence type="predicted"/>
<keyword evidence="1" id="KW-1133">Transmembrane helix</keyword>
<evidence type="ECO:0000256" key="1">
    <source>
        <dbReference type="SAM" id="Phobius"/>
    </source>
</evidence>
<organism evidence="2 3">
    <name type="scientific">Candidatus Protoclostridium stercorigallinarum</name>
    <dbReference type="NCBI Taxonomy" id="2838741"/>
    <lineage>
        <taxon>Bacteria</taxon>
        <taxon>Bacillati</taxon>
        <taxon>Bacillota</taxon>
        <taxon>Clostridia</taxon>
        <taxon>Candidatus Protoclostridium</taxon>
    </lineage>
</organism>
<sequence length="357" mass="37719">MTDIAIYGKSAAGVLTALAPAAPFGMKEEDGQVRVSVRQKDLPKAIAICEQRCYNYKIIGTSFRRAAKKALAILPLIIASLLAVVSLFVSDAFVWRVEITGAEGALEERVRTVLYDEGAHAAVPRSAIDERALSAALVRLDEVSAASVTLDGSVLRAEVLPASHSAEVSPGGDVLVSSHDCVITRIVAGCGTPKVSPGDVVAKGDVLIEGREYLTADGAEGGETVVRGRAYGRVTFAFSRPLAFGGGLRLTGRRETSTEIGLFGLALGGGGCSFEHYASVTETSRLYPLPVSVARTTYYELDESSLDDEARAFISAKTDELLAAYGAAFSARTEVTERGGVRIMTIYFTGEICVGKI</sequence>
<evidence type="ECO:0000313" key="3">
    <source>
        <dbReference type="Proteomes" id="UP000823990"/>
    </source>
</evidence>
<gene>
    <name evidence="2" type="ORF">H9892_01250</name>
</gene>
<dbReference type="Pfam" id="PF06898">
    <property type="entry name" value="YqfD"/>
    <property type="match status" value="1"/>
</dbReference>
<evidence type="ECO:0000313" key="2">
    <source>
        <dbReference type="EMBL" id="HIW01948.1"/>
    </source>
</evidence>
<comment type="caution">
    <text evidence="2">The sequence shown here is derived from an EMBL/GenBank/DDBJ whole genome shotgun (WGS) entry which is preliminary data.</text>
</comment>
<dbReference type="AlphaFoldDB" id="A0A9D1Q0I8"/>
<keyword evidence="1" id="KW-0812">Transmembrane</keyword>
<name>A0A9D1Q0I8_9FIRM</name>
<protein>
    <submittedName>
        <fullName evidence="2">Sporulation protein YqfD</fullName>
    </submittedName>
</protein>
<dbReference type="Proteomes" id="UP000823990">
    <property type="component" value="Unassembled WGS sequence"/>
</dbReference>
<accession>A0A9D1Q0I8</accession>
<reference evidence="2" key="1">
    <citation type="journal article" date="2021" name="PeerJ">
        <title>Extensive microbial diversity within the chicken gut microbiome revealed by metagenomics and culture.</title>
        <authorList>
            <person name="Gilroy R."/>
            <person name="Ravi A."/>
            <person name="Getino M."/>
            <person name="Pursley I."/>
            <person name="Horton D.L."/>
            <person name="Alikhan N.F."/>
            <person name="Baker D."/>
            <person name="Gharbi K."/>
            <person name="Hall N."/>
            <person name="Watson M."/>
            <person name="Adriaenssens E.M."/>
            <person name="Foster-Nyarko E."/>
            <person name="Jarju S."/>
            <person name="Secka A."/>
            <person name="Antonio M."/>
            <person name="Oren A."/>
            <person name="Chaudhuri R.R."/>
            <person name="La Ragione R."/>
            <person name="Hildebrand F."/>
            <person name="Pallen M.J."/>
        </authorList>
    </citation>
    <scope>NUCLEOTIDE SEQUENCE</scope>
    <source>
        <strain evidence="2">12435</strain>
    </source>
</reference>
<reference evidence="2" key="2">
    <citation type="submission" date="2021-04" db="EMBL/GenBank/DDBJ databases">
        <authorList>
            <person name="Gilroy R."/>
        </authorList>
    </citation>
    <scope>NUCLEOTIDE SEQUENCE</scope>
    <source>
        <strain evidence="2">12435</strain>
    </source>
</reference>
<dbReference type="EMBL" id="DXHS01000019">
    <property type="protein sequence ID" value="HIW01948.1"/>
    <property type="molecule type" value="Genomic_DNA"/>
</dbReference>
<dbReference type="InterPro" id="IPR010690">
    <property type="entry name" value="YqfD"/>
</dbReference>
<keyword evidence="1" id="KW-0472">Membrane</keyword>